<name>L8I172_9CETA</name>
<evidence type="ECO:0000313" key="2">
    <source>
        <dbReference type="Proteomes" id="UP000011080"/>
    </source>
</evidence>
<reference evidence="1 2" key="1">
    <citation type="journal article" date="2012" name="Nat. Genet.">
        <title>The yak genome and adaptation to life at high altitude.</title>
        <authorList>
            <person name="Qiu Q."/>
            <person name="Zhang G."/>
            <person name="Ma T."/>
            <person name="Qian W."/>
            <person name="Wang J."/>
            <person name="Ye Z."/>
            <person name="Cao C."/>
            <person name="Hu Q."/>
            <person name="Kim J."/>
            <person name="Larkin D.M."/>
            <person name="Auvil L."/>
            <person name="Capitanu B."/>
            <person name="Ma J."/>
            <person name="Lewin H.A."/>
            <person name="Qian X."/>
            <person name="Lang Y."/>
            <person name="Zhou R."/>
            <person name="Wang L."/>
            <person name="Wang K."/>
            <person name="Xia J."/>
            <person name="Liao S."/>
            <person name="Pan S."/>
            <person name="Lu X."/>
            <person name="Hou H."/>
            <person name="Wang Y."/>
            <person name="Zang X."/>
            <person name="Yin Y."/>
            <person name="Ma H."/>
            <person name="Zhang J."/>
            <person name="Wang Z."/>
            <person name="Zhang Y."/>
            <person name="Zhang D."/>
            <person name="Yonezawa T."/>
            <person name="Hasegawa M."/>
            <person name="Zhong Y."/>
            <person name="Liu W."/>
            <person name="Zhang Y."/>
            <person name="Huang Z."/>
            <person name="Zhang S."/>
            <person name="Long R."/>
            <person name="Yang H."/>
            <person name="Wang J."/>
            <person name="Lenstra J.A."/>
            <person name="Cooper D.N."/>
            <person name="Wu Y."/>
            <person name="Wang J."/>
            <person name="Shi P."/>
            <person name="Wang J."/>
            <person name="Liu J."/>
        </authorList>
    </citation>
    <scope>NUCLEOTIDE SEQUENCE [LARGE SCALE GENOMIC DNA]</scope>
    <source>
        <strain evidence="2">yakQH1</strain>
    </source>
</reference>
<protein>
    <submittedName>
        <fullName evidence="1">Uncharacterized protein</fullName>
    </submittedName>
</protein>
<dbReference type="AlphaFoldDB" id="L8I172"/>
<accession>L8I172</accession>
<organism evidence="1 2">
    <name type="scientific">Bos mutus</name>
    <name type="common">wild yak</name>
    <dbReference type="NCBI Taxonomy" id="72004"/>
    <lineage>
        <taxon>Eukaryota</taxon>
        <taxon>Metazoa</taxon>
        <taxon>Chordata</taxon>
        <taxon>Craniata</taxon>
        <taxon>Vertebrata</taxon>
        <taxon>Euteleostomi</taxon>
        <taxon>Mammalia</taxon>
        <taxon>Eutheria</taxon>
        <taxon>Laurasiatheria</taxon>
        <taxon>Artiodactyla</taxon>
        <taxon>Ruminantia</taxon>
        <taxon>Pecora</taxon>
        <taxon>Bovidae</taxon>
        <taxon>Bovinae</taxon>
        <taxon>Bos</taxon>
    </lineage>
</organism>
<feature type="non-terminal residue" evidence="1">
    <location>
        <position position="44"/>
    </location>
</feature>
<gene>
    <name evidence="1" type="ORF">M91_02638</name>
</gene>
<sequence length="44" mass="5187">SFLFLHRLPIFGDAREDCCVYISKTQCISDYCAAENRWICQKEL</sequence>
<evidence type="ECO:0000313" key="1">
    <source>
        <dbReference type="EMBL" id="ELR49052.1"/>
    </source>
</evidence>
<dbReference type="EMBL" id="JH882534">
    <property type="protein sequence ID" value="ELR49052.1"/>
    <property type="molecule type" value="Genomic_DNA"/>
</dbReference>
<dbReference type="STRING" id="72004.ENSBMUP00000018796"/>
<feature type="non-terminal residue" evidence="1">
    <location>
        <position position="1"/>
    </location>
</feature>
<dbReference type="Proteomes" id="UP000011080">
    <property type="component" value="Unassembled WGS sequence"/>
</dbReference>
<proteinExistence type="predicted"/>